<keyword evidence="5" id="KW-0446">Lipid-binding</keyword>
<dbReference type="GO" id="GO:1901981">
    <property type="term" value="F:phosphatidylinositol phosphate binding"/>
    <property type="evidence" value="ECO:0007669"/>
    <property type="project" value="TreeGrafter"/>
</dbReference>
<feature type="region of interest" description="Disordered" evidence="7">
    <location>
        <begin position="337"/>
        <end position="394"/>
    </location>
</feature>
<name>A0A0A9FB41_ARUDO</name>
<feature type="region of interest" description="Disordered" evidence="7">
    <location>
        <begin position="268"/>
        <end position="298"/>
    </location>
</feature>
<evidence type="ECO:0000256" key="5">
    <source>
        <dbReference type="ARBA" id="ARBA00023121"/>
    </source>
</evidence>
<proteinExistence type="predicted"/>
<dbReference type="PANTHER" id="PTHR20939:SF11">
    <property type="entry name" value="LD12265P"/>
    <property type="match status" value="1"/>
</dbReference>
<dbReference type="InterPro" id="IPR039937">
    <property type="entry name" value="SNX20/SNX21"/>
</dbReference>
<feature type="region of interest" description="Disordered" evidence="7">
    <location>
        <begin position="113"/>
        <end position="167"/>
    </location>
</feature>
<organism evidence="8">
    <name type="scientific">Arundo donax</name>
    <name type="common">Giant reed</name>
    <name type="synonym">Donax arundinaceus</name>
    <dbReference type="NCBI Taxonomy" id="35708"/>
    <lineage>
        <taxon>Eukaryota</taxon>
        <taxon>Viridiplantae</taxon>
        <taxon>Streptophyta</taxon>
        <taxon>Embryophyta</taxon>
        <taxon>Tracheophyta</taxon>
        <taxon>Spermatophyta</taxon>
        <taxon>Magnoliopsida</taxon>
        <taxon>Liliopsida</taxon>
        <taxon>Poales</taxon>
        <taxon>Poaceae</taxon>
        <taxon>PACMAD clade</taxon>
        <taxon>Arundinoideae</taxon>
        <taxon>Arundineae</taxon>
        <taxon>Arundo</taxon>
    </lineage>
</organism>
<evidence type="ECO:0000256" key="4">
    <source>
        <dbReference type="ARBA" id="ARBA00022927"/>
    </source>
</evidence>
<accession>A0A0A9FB41</accession>
<reference evidence="8" key="2">
    <citation type="journal article" date="2015" name="Data Brief">
        <title>Shoot transcriptome of the giant reed, Arundo donax.</title>
        <authorList>
            <person name="Barrero R.A."/>
            <person name="Guerrero F.D."/>
            <person name="Moolhuijzen P."/>
            <person name="Goolsby J.A."/>
            <person name="Tidwell J."/>
            <person name="Bellgard S.E."/>
            <person name="Bellgard M.I."/>
        </authorList>
    </citation>
    <scope>NUCLEOTIDE SEQUENCE</scope>
    <source>
        <tissue evidence="8">Shoot tissue taken approximately 20 cm above the soil surface</tissue>
    </source>
</reference>
<protein>
    <submittedName>
        <fullName evidence="8">Uncharacterized protein</fullName>
    </submittedName>
</protein>
<feature type="region of interest" description="Disordered" evidence="7">
    <location>
        <begin position="422"/>
        <end position="477"/>
    </location>
</feature>
<feature type="compositionally biased region" description="Basic and acidic residues" evidence="7">
    <location>
        <begin position="286"/>
        <end position="298"/>
    </location>
</feature>
<evidence type="ECO:0000313" key="8">
    <source>
        <dbReference type="EMBL" id="JAE07366.1"/>
    </source>
</evidence>
<feature type="region of interest" description="Disordered" evidence="7">
    <location>
        <begin position="679"/>
        <end position="733"/>
    </location>
</feature>
<keyword evidence="2" id="KW-0813">Transport</keyword>
<dbReference type="PANTHER" id="PTHR20939">
    <property type="entry name" value="SORTING NEXIN 20, 21"/>
    <property type="match status" value="1"/>
</dbReference>
<feature type="compositionally biased region" description="Basic and acidic residues" evidence="7">
    <location>
        <begin position="702"/>
        <end position="727"/>
    </location>
</feature>
<sequence>MPVVLEVEKFMKREESANVTPSLPAIATLTDHSAPLVVAKSSPLESNGALPVVGLCESSSQPSISTFEASCSNTVCKPPANHIHAHEDMSGRPCDANEACDALRSASSPIAEPVIHSPDHAANDGMSQGSAEMDCSDDDDNTLSRLPSTDRPHVEPSGNNPTTKDGLNAHDLLKELNQEHANDMMHQGCSSLTNKASIEGVKIRDGIVSHSSGEGHQREVFINKESKDNQLFKPGKTASNTDNNMHDVKTTTGSYSTNLQMLSALQAPASPKIGSTRQSPKTLDNCTEKNRNRDIKSERSLSPCVKLAASCSEDHSKITAVKMEHGIESEEVARQFDLRPRDSVIGEDSCGASSSQPHSDCGKVQSVSEKSEYDKSGPESCKTSSAQNERDGQLVGSHWRDLGYAYVNRNERWERFIKSEREKNKGKYQSGKHTSDVINQQRTYHRRGAGSRCHPRNFRGPRNESEIDFPNEPISGRRHPFEDDLEHLHRIPHRRWRSPPAGSLMREMDVDGFPGRETGDLPDDMIQERFFMPHCHRHHARGDHGFIHRERSHSPAPRRGVPVHFHRRQSPEAMHRSPPLMRIERTYMPHCHHSRRHGSPLDRVGHDERGMQRNVRCDQALEGDAFETPLHPAHLAELHAEGGLADRRKYRDRRAYRRSLEGLPVEEDEMLSYHAEDMEFAEGGSGPREYDGRFRNRMGHRARGEQEDGYRHRGHQGWRDGDSNDSRPKRRRH</sequence>
<keyword evidence="3" id="KW-0967">Endosome</keyword>
<evidence type="ECO:0000256" key="2">
    <source>
        <dbReference type="ARBA" id="ARBA00022448"/>
    </source>
</evidence>
<feature type="compositionally biased region" description="Polar residues" evidence="7">
    <location>
        <begin position="273"/>
        <end position="285"/>
    </location>
</feature>
<keyword evidence="6" id="KW-0472">Membrane</keyword>
<dbReference type="AlphaFoldDB" id="A0A0A9FB41"/>
<evidence type="ECO:0000256" key="1">
    <source>
        <dbReference type="ARBA" id="ARBA00004469"/>
    </source>
</evidence>
<keyword evidence="4" id="KW-0653">Protein transport</keyword>
<evidence type="ECO:0000256" key="6">
    <source>
        <dbReference type="ARBA" id="ARBA00023136"/>
    </source>
</evidence>
<dbReference type="EMBL" id="GBRH01190530">
    <property type="protein sequence ID" value="JAE07366.1"/>
    <property type="molecule type" value="Transcribed_RNA"/>
</dbReference>
<dbReference type="GO" id="GO:0015031">
    <property type="term" value="P:protein transport"/>
    <property type="evidence" value="ECO:0007669"/>
    <property type="project" value="UniProtKB-KW"/>
</dbReference>
<feature type="compositionally biased region" description="Basic residues" evidence="7">
    <location>
        <begin position="443"/>
        <end position="459"/>
    </location>
</feature>
<reference evidence="8" key="1">
    <citation type="submission" date="2014-09" db="EMBL/GenBank/DDBJ databases">
        <authorList>
            <person name="Magalhaes I.L.F."/>
            <person name="Oliveira U."/>
            <person name="Santos F.R."/>
            <person name="Vidigal T.H.D.A."/>
            <person name="Brescovit A.D."/>
            <person name="Santos A.J."/>
        </authorList>
    </citation>
    <scope>NUCLEOTIDE SEQUENCE</scope>
    <source>
        <tissue evidence="8">Shoot tissue taken approximately 20 cm above the soil surface</tissue>
    </source>
</reference>
<evidence type="ECO:0000256" key="3">
    <source>
        <dbReference type="ARBA" id="ARBA00022753"/>
    </source>
</evidence>
<dbReference type="GO" id="GO:0031901">
    <property type="term" value="C:early endosome membrane"/>
    <property type="evidence" value="ECO:0007669"/>
    <property type="project" value="UniProtKB-SubCell"/>
</dbReference>
<evidence type="ECO:0000256" key="7">
    <source>
        <dbReference type="SAM" id="MobiDB-lite"/>
    </source>
</evidence>
<comment type="subcellular location">
    <subcellularLocation>
        <location evidence="1">Early endosome membrane</location>
        <topology evidence="1">Peripheral membrane protein</topology>
        <orientation evidence="1">Cytoplasmic side</orientation>
    </subcellularLocation>
</comment>